<protein>
    <submittedName>
        <fullName evidence="1">Uncharacterized protein</fullName>
    </submittedName>
</protein>
<evidence type="ECO:0000313" key="1">
    <source>
        <dbReference type="EMBL" id="MDH5825049.1"/>
    </source>
</evidence>
<organism evidence="1 2">
    <name type="scientific">Luteimonas endophytica</name>
    <dbReference type="NCBI Taxonomy" id="3042023"/>
    <lineage>
        <taxon>Bacteria</taxon>
        <taxon>Pseudomonadati</taxon>
        <taxon>Pseudomonadota</taxon>
        <taxon>Gammaproteobacteria</taxon>
        <taxon>Lysobacterales</taxon>
        <taxon>Lysobacteraceae</taxon>
        <taxon>Luteimonas</taxon>
    </lineage>
</organism>
<reference evidence="1 2" key="1">
    <citation type="submission" date="2023-04" db="EMBL/GenBank/DDBJ databases">
        <title>Luteimonas endophyticus RD2P54.</title>
        <authorList>
            <person name="Sun J.-Q."/>
        </authorList>
    </citation>
    <scope>NUCLEOTIDE SEQUENCE [LARGE SCALE GENOMIC DNA]</scope>
    <source>
        <strain evidence="1 2">RD2P54</strain>
    </source>
</reference>
<dbReference type="Proteomes" id="UP001156940">
    <property type="component" value="Unassembled WGS sequence"/>
</dbReference>
<name>A0ABT6JE95_9GAMM</name>
<dbReference type="RefSeq" id="WP_280576446.1">
    <property type="nucleotide sequence ID" value="NZ_JARXRM010000046.1"/>
</dbReference>
<gene>
    <name evidence="1" type="ORF">QFW77_18950</name>
</gene>
<proteinExistence type="predicted"/>
<dbReference type="EMBL" id="JARXRM010000046">
    <property type="protein sequence ID" value="MDH5825049.1"/>
    <property type="molecule type" value="Genomic_DNA"/>
</dbReference>
<sequence length="81" mass="8942">MPPQDTESSISRDIERELQLLGRSLPGMHARHPVEADFWASFKSCAGEIGLRARNEGELRRVQMRLVLMLSETPGGVVGPA</sequence>
<keyword evidence="2" id="KW-1185">Reference proteome</keyword>
<evidence type="ECO:0000313" key="2">
    <source>
        <dbReference type="Proteomes" id="UP001156940"/>
    </source>
</evidence>
<accession>A0ABT6JE95</accession>
<comment type="caution">
    <text evidence="1">The sequence shown here is derived from an EMBL/GenBank/DDBJ whole genome shotgun (WGS) entry which is preliminary data.</text>
</comment>